<dbReference type="AlphaFoldDB" id="A0A060HCB0"/>
<organism evidence="3 4">
    <name type="scientific">Xylella fastidiosa subsp. sandyi Ann-1</name>
    <dbReference type="NCBI Taxonomy" id="155920"/>
    <lineage>
        <taxon>Bacteria</taxon>
        <taxon>Pseudomonadati</taxon>
        <taxon>Pseudomonadota</taxon>
        <taxon>Gammaproteobacteria</taxon>
        <taxon>Lysobacterales</taxon>
        <taxon>Lysobacteraceae</taxon>
        <taxon>Xylella</taxon>
    </lineage>
</organism>
<dbReference type="SUPFAM" id="SSF53335">
    <property type="entry name" value="S-adenosyl-L-methionine-dependent methyltransferases"/>
    <property type="match status" value="1"/>
</dbReference>
<dbReference type="PATRIC" id="fig|155920.8.peg.549"/>
<reference evidence="3 4" key="1">
    <citation type="submission" date="2013-08" db="EMBL/GenBank/DDBJ databases">
        <authorList>
            <person name="Stouthamer R."/>
            <person name="Nunney L."/>
        </authorList>
    </citation>
    <scope>NUCLEOTIDE SEQUENCE [LARGE SCALE GENOMIC DNA]</scope>
    <source>
        <strain evidence="4">ann-1</strain>
    </source>
</reference>
<dbReference type="GO" id="GO:0008170">
    <property type="term" value="F:N-methyltransferase activity"/>
    <property type="evidence" value="ECO:0007669"/>
    <property type="project" value="InterPro"/>
</dbReference>
<dbReference type="Pfam" id="PF02384">
    <property type="entry name" value="N6_Mtase"/>
    <property type="match status" value="1"/>
</dbReference>
<dbReference type="RefSeq" id="WP_267959256.1">
    <property type="nucleotide sequence ID" value="NZ_CP006696.1"/>
</dbReference>
<dbReference type="EMBL" id="CP006696">
    <property type="protein sequence ID" value="AIC11006.1"/>
    <property type="molecule type" value="Genomic_DNA"/>
</dbReference>
<sequence>MKLSGQELQADNYAIAQMNAIIHDMEAELARGDTMINPKFHAASGKIRSHDIVVANPMWNQPFTADLFANDLLTASARQAASPAARETGNGCSTPWRACTTTAAQRWYLTPAQ</sequence>
<dbReference type="Proteomes" id="UP000027215">
    <property type="component" value="Chromosome"/>
</dbReference>
<evidence type="ECO:0000256" key="1">
    <source>
        <dbReference type="ARBA" id="ARBA00006594"/>
    </source>
</evidence>
<dbReference type="InterPro" id="IPR029063">
    <property type="entry name" value="SAM-dependent_MTases_sf"/>
</dbReference>
<dbReference type="KEGG" id="xfs:D934_02255"/>
<feature type="domain" description="DNA methylase adenine-specific" evidence="2">
    <location>
        <begin position="2"/>
        <end position="71"/>
    </location>
</feature>
<protein>
    <recommendedName>
        <fullName evidence="2">DNA methylase adenine-specific domain-containing protein</fullName>
    </recommendedName>
</protein>
<evidence type="ECO:0000313" key="3">
    <source>
        <dbReference type="EMBL" id="AIC11006.1"/>
    </source>
</evidence>
<name>A0A060HCB0_XYLFS</name>
<evidence type="ECO:0000313" key="4">
    <source>
        <dbReference type="Proteomes" id="UP000027215"/>
    </source>
</evidence>
<gene>
    <name evidence="3" type="ORF">D934_02255</name>
</gene>
<evidence type="ECO:0000259" key="2">
    <source>
        <dbReference type="Pfam" id="PF02384"/>
    </source>
</evidence>
<proteinExistence type="inferred from homology"/>
<comment type="similarity">
    <text evidence="1">Belongs to the N(4)/N(6)-methyltransferase family.</text>
</comment>
<dbReference type="HOGENOM" id="CLU_2132584_0_0_6"/>
<accession>A0A060HCB0</accession>
<dbReference type="InterPro" id="IPR003356">
    <property type="entry name" value="DNA_methylase_A-5"/>
</dbReference>
<dbReference type="GO" id="GO:0003677">
    <property type="term" value="F:DNA binding"/>
    <property type="evidence" value="ECO:0007669"/>
    <property type="project" value="InterPro"/>
</dbReference>
<dbReference type="Gene3D" id="3.40.50.150">
    <property type="entry name" value="Vaccinia Virus protein VP39"/>
    <property type="match status" value="1"/>
</dbReference>